<evidence type="ECO:0000313" key="3">
    <source>
        <dbReference type="EMBL" id="KAJ6833687.1"/>
    </source>
</evidence>
<feature type="transmembrane region" description="Helical" evidence="2">
    <location>
        <begin position="653"/>
        <end position="672"/>
    </location>
</feature>
<organism evidence="3 4">
    <name type="scientific">Iris pallida</name>
    <name type="common">Sweet iris</name>
    <dbReference type="NCBI Taxonomy" id="29817"/>
    <lineage>
        <taxon>Eukaryota</taxon>
        <taxon>Viridiplantae</taxon>
        <taxon>Streptophyta</taxon>
        <taxon>Embryophyta</taxon>
        <taxon>Tracheophyta</taxon>
        <taxon>Spermatophyta</taxon>
        <taxon>Magnoliopsida</taxon>
        <taxon>Liliopsida</taxon>
        <taxon>Asparagales</taxon>
        <taxon>Iridaceae</taxon>
        <taxon>Iridoideae</taxon>
        <taxon>Irideae</taxon>
        <taxon>Iris</taxon>
    </lineage>
</organism>
<feature type="region of interest" description="Disordered" evidence="1">
    <location>
        <begin position="582"/>
        <end position="619"/>
    </location>
</feature>
<feature type="compositionally biased region" description="Basic and acidic residues" evidence="1">
    <location>
        <begin position="582"/>
        <end position="607"/>
    </location>
</feature>
<feature type="region of interest" description="Disordered" evidence="1">
    <location>
        <begin position="499"/>
        <end position="527"/>
    </location>
</feature>
<dbReference type="PANTHER" id="PTHR36376:SF1">
    <property type="entry name" value="OS09G0514700 PROTEIN"/>
    <property type="match status" value="1"/>
</dbReference>
<protein>
    <submittedName>
        <fullName evidence="3">Uncharacterized protein</fullName>
    </submittedName>
</protein>
<keyword evidence="2" id="KW-0472">Membrane</keyword>
<proteinExistence type="predicted"/>
<reference evidence="3" key="2">
    <citation type="submission" date="2023-04" db="EMBL/GenBank/DDBJ databases">
        <authorList>
            <person name="Bruccoleri R.E."/>
            <person name="Oakeley E.J."/>
            <person name="Faust A.-M."/>
            <person name="Dessus-Babus S."/>
            <person name="Altorfer M."/>
            <person name="Burckhardt D."/>
            <person name="Oertli M."/>
            <person name="Naumann U."/>
            <person name="Petersen F."/>
            <person name="Wong J."/>
        </authorList>
    </citation>
    <scope>NUCLEOTIDE SEQUENCE</scope>
    <source>
        <strain evidence="3">GSM-AAB239-AS_SAM_17_03QT</strain>
        <tissue evidence="3">Leaf</tissue>
    </source>
</reference>
<feature type="compositionally biased region" description="Basic and acidic residues" evidence="1">
    <location>
        <begin position="73"/>
        <end position="98"/>
    </location>
</feature>
<evidence type="ECO:0000313" key="4">
    <source>
        <dbReference type="Proteomes" id="UP001140949"/>
    </source>
</evidence>
<dbReference type="PANTHER" id="PTHR36376">
    <property type="entry name" value="OS09G0514700 PROTEIN"/>
    <property type="match status" value="1"/>
</dbReference>
<keyword evidence="2" id="KW-0812">Transmembrane</keyword>
<evidence type="ECO:0000256" key="1">
    <source>
        <dbReference type="SAM" id="MobiDB-lite"/>
    </source>
</evidence>
<dbReference type="EMBL" id="JANAVB010014797">
    <property type="protein sequence ID" value="KAJ6833687.1"/>
    <property type="molecule type" value="Genomic_DNA"/>
</dbReference>
<dbReference type="Proteomes" id="UP001140949">
    <property type="component" value="Unassembled WGS sequence"/>
</dbReference>
<comment type="caution">
    <text evidence="3">The sequence shown here is derived from an EMBL/GenBank/DDBJ whole genome shotgun (WGS) entry which is preliminary data.</text>
</comment>
<dbReference type="AlphaFoldDB" id="A0AAX6GZH3"/>
<evidence type="ECO:0000256" key="2">
    <source>
        <dbReference type="SAM" id="Phobius"/>
    </source>
</evidence>
<name>A0AAX6GZH3_IRIPA</name>
<keyword evidence="4" id="KW-1185">Reference proteome</keyword>
<keyword evidence="2" id="KW-1133">Transmembrane helix</keyword>
<reference evidence="3" key="1">
    <citation type="journal article" date="2023" name="GigaByte">
        <title>Genome assembly of the bearded iris, Iris pallida Lam.</title>
        <authorList>
            <person name="Bruccoleri R.E."/>
            <person name="Oakeley E.J."/>
            <person name="Faust A.M.E."/>
            <person name="Altorfer M."/>
            <person name="Dessus-Babus S."/>
            <person name="Burckhardt D."/>
            <person name="Oertli M."/>
            <person name="Naumann U."/>
            <person name="Petersen F."/>
            <person name="Wong J."/>
        </authorList>
    </citation>
    <scope>NUCLEOTIDE SEQUENCE</scope>
    <source>
        <strain evidence="3">GSM-AAB239-AS_SAM_17_03QT</strain>
    </source>
</reference>
<feature type="region of interest" description="Disordered" evidence="1">
    <location>
        <begin position="71"/>
        <end position="98"/>
    </location>
</feature>
<gene>
    <name evidence="3" type="ORF">M6B38_338320</name>
</gene>
<accession>A0AAX6GZH3</accession>
<sequence length="676" mass="73756">MDCQENLEMYLNLSRKELQGLCKSNYLPANRSKTELAQSLASFFKQNVHSAPSKERLNSPVELTFSKSFVQDTKSKETSENNNKGEYEERENIQDSDSHKVAHCMEGKGGDCRQHSTSGKQMEIISHVDGQTEENAYNIVVNALCPKSSTESPHVFALTTIGAGNGCPVTDGQLNSNCDTDRPNSQLYKLPELIKHGQKLLNYAVPNSEVHNIASPNSEVHNIASVRNSQPKAADCYPEGILSPERNATNATPSFQFFVASDEGIDLHVDLNSSPLEWIRGLKYGVSETLDPQHHKSTILPNHTEELTLNGCSKTLQVGNIEINRQSNGERSSGCTTSTLSSVSEICQSEGCQPDATVASSESSVLTSFSPPVEMSGGLDGNRVISSFCATHSNDQKSMTNTIACPRNGNALPQNLVDASLRIDKCNTLQLGTLVKPIGNAGVLSLEETRKPKELECPILSNAVDGSNNVEAMVFSHTPASSFKENKLLKHDEIENLDNDNASCPISGETGPIEGSSEVPASHLRSPSASELGRQLLLDYSVTEVQSDAASADDLLTLHAHGSLTVKDAVATLKDGLVKRTPVKEEKCSSDRNSKRSHSPEVNEEIQHKRHQPDDENNSGMVVNLRTARTSAKDTISEEVLRPRRSTRLHAKVFSSFPLIAFILLFLVYIGTKRMF</sequence>